<dbReference type="OrthoDB" id="9799345at2"/>
<evidence type="ECO:0000259" key="4">
    <source>
        <dbReference type="PROSITE" id="PS01124"/>
    </source>
</evidence>
<dbReference type="Gene3D" id="1.10.10.60">
    <property type="entry name" value="Homeodomain-like"/>
    <property type="match status" value="1"/>
</dbReference>
<dbReference type="GO" id="GO:0043565">
    <property type="term" value="F:sequence-specific DNA binding"/>
    <property type="evidence" value="ECO:0007669"/>
    <property type="project" value="InterPro"/>
</dbReference>
<feature type="domain" description="HTH araC/xylS-type" evidence="4">
    <location>
        <begin position="216"/>
        <end position="317"/>
    </location>
</feature>
<dbReference type="InterPro" id="IPR018060">
    <property type="entry name" value="HTH_AraC"/>
</dbReference>
<dbReference type="SMART" id="SM00342">
    <property type="entry name" value="HTH_ARAC"/>
    <property type="match status" value="1"/>
</dbReference>
<keyword evidence="1" id="KW-0805">Transcription regulation</keyword>
<keyword evidence="6" id="KW-1185">Reference proteome</keyword>
<protein>
    <submittedName>
        <fullName evidence="5">Helix-turn-helix domain-containing protein</fullName>
    </submittedName>
</protein>
<evidence type="ECO:0000256" key="1">
    <source>
        <dbReference type="ARBA" id="ARBA00023015"/>
    </source>
</evidence>
<dbReference type="PROSITE" id="PS00041">
    <property type="entry name" value="HTH_ARAC_FAMILY_1"/>
    <property type="match status" value="1"/>
</dbReference>
<accession>A0A4R4NK03</accession>
<evidence type="ECO:0000256" key="3">
    <source>
        <dbReference type="ARBA" id="ARBA00023163"/>
    </source>
</evidence>
<keyword evidence="2" id="KW-0238">DNA-binding</keyword>
<name>A0A4R4NK03_9ACTN</name>
<dbReference type="Proteomes" id="UP000295157">
    <property type="component" value="Unassembled WGS sequence"/>
</dbReference>
<dbReference type="InterPro" id="IPR050204">
    <property type="entry name" value="AraC_XylS_family_regulators"/>
</dbReference>
<dbReference type="EMBL" id="SMJZ01000015">
    <property type="protein sequence ID" value="TDC09698.1"/>
    <property type="molecule type" value="Genomic_DNA"/>
</dbReference>
<evidence type="ECO:0000256" key="2">
    <source>
        <dbReference type="ARBA" id="ARBA00023125"/>
    </source>
</evidence>
<keyword evidence="3" id="KW-0804">Transcription</keyword>
<dbReference type="PROSITE" id="PS01124">
    <property type="entry name" value="HTH_ARAC_FAMILY_2"/>
    <property type="match status" value="1"/>
</dbReference>
<dbReference type="PANTHER" id="PTHR46796:SF6">
    <property type="entry name" value="ARAC SUBFAMILY"/>
    <property type="match status" value="1"/>
</dbReference>
<evidence type="ECO:0000313" key="5">
    <source>
        <dbReference type="EMBL" id="TDC09698.1"/>
    </source>
</evidence>
<proteinExistence type="predicted"/>
<reference evidence="5 6" key="1">
    <citation type="submission" date="2019-02" db="EMBL/GenBank/DDBJ databases">
        <title>Draft genome sequences of novel Actinobacteria.</title>
        <authorList>
            <person name="Sahin N."/>
            <person name="Ay H."/>
            <person name="Saygin H."/>
        </authorList>
    </citation>
    <scope>NUCLEOTIDE SEQUENCE [LARGE SCALE GENOMIC DNA]</scope>
    <source>
        <strain evidence="5 6">KC201</strain>
    </source>
</reference>
<dbReference type="PANTHER" id="PTHR46796">
    <property type="entry name" value="HTH-TYPE TRANSCRIPTIONAL ACTIVATOR RHAS-RELATED"/>
    <property type="match status" value="1"/>
</dbReference>
<evidence type="ECO:0000313" key="6">
    <source>
        <dbReference type="Proteomes" id="UP000295157"/>
    </source>
</evidence>
<comment type="caution">
    <text evidence="5">The sequence shown here is derived from an EMBL/GenBank/DDBJ whole genome shotgun (WGS) entry which is preliminary data.</text>
</comment>
<dbReference type="InterPro" id="IPR018062">
    <property type="entry name" value="HTH_AraC-typ_CS"/>
</dbReference>
<dbReference type="AlphaFoldDB" id="A0A4R4NK03"/>
<sequence length="321" mass="35019">MAEDTFLTPEFPAGFRVRSGGFGSLVEVGSEKGGVDEGEVWLGGLRLMTRSIVPGRGGRDQGRCPDPRSGQSYHLLIPLAGRLEVVRGHERFSAGVGDLLVHGVPCVIACDVWPPDGRFAFQAMCITVPKPLLNVNLPAEHLDGLLSRPLSSTEGIGGLLTDFTVNISQSAHELRPADGQRLGMTLASLISALFLHALEAEGVSVSGRSHRHALALRVQGFIQRHLREPDLTPRVLATAHHISISYLHRVFQDEGLRVTAWIKAQRLERVRHDLADPALRHVPIRVVASGWGFSHASDFSRAFRRAYGISASEFRQHALPS</sequence>
<gene>
    <name evidence="5" type="ORF">E1267_06595</name>
</gene>
<dbReference type="Pfam" id="PF12833">
    <property type="entry name" value="HTH_18"/>
    <property type="match status" value="1"/>
</dbReference>
<dbReference type="SUPFAM" id="SSF46689">
    <property type="entry name" value="Homeodomain-like"/>
    <property type="match status" value="1"/>
</dbReference>
<organism evidence="5 6">
    <name type="scientific">Nonomuraea longispora</name>
    <dbReference type="NCBI Taxonomy" id="1848320"/>
    <lineage>
        <taxon>Bacteria</taxon>
        <taxon>Bacillati</taxon>
        <taxon>Actinomycetota</taxon>
        <taxon>Actinomycetes</taxon>
        <taxon>Streptosporangiales</taxon>
        <taxon>Streptosporangiaceae</taxon>
        <taxon>Nonomuraea</taxon>
    </lineage>
</organism>
<dbReference type="InterPro" id="IPR009057">
    <property type="entry name" value="Homeodomain-like_sf"/>
</dbReference>
<dbReference type="RefSeq" id="WP_132330835.1">
    <property type="nucleotide sequence ID" value="NZ_SMJZ01000015.1"/>
</dbReference>
<dbReference type="GO" id="GO:0003700">
    <property type="term" value="F:DNA-binding transcription factor activity"/>
    <property type="evidence" value="ECO:0007669"/>
    <property type="project" value="InterPro"/>
</dbReference>